<dbReference type="Gene3D" id="2.20.130.20">
    <property type="match status" value="1"/>
</dbReference>
<keyword evidence="2" id="KW-0964">Secreted</keyword>
<dbReference type="InterPro" id="IPR050473">
    <property type="entry name" value="A2M/Complement_sys"/>
</dbReference>
<dbReference type="FunFam" id="2.40.50.120:FF:000013">
    <property type="entry name" value="Complement C3"/>
    <property type="match status" value="1"/>
</dbReference>
<dbReference type="Pfam" id="PF22661">
    <property type="entry name" value="CO4A-B_CUB_C"/>
    <property type="match status" value="1"/>
</dbReference>
<dbReference type="InterPro" id="IPR002890">
    <property type="entry name" value="MG2"/>
</dbReference>
<dbReference type="PANTHER" id="PTHR11412">
    <property type="entry name" value="MACROGLOBULIN / COMPLEMENT"/>
    <property type="match status" value="1"/>
</dbReference>
<dbReference type="PROSITE" id="PS50189">
    <property type="entry name" value="NTR"/>
    <property type="match status" value="1"/>
</dbReference>
<dbReference type="InterPro" id="IPR018933">
    <property type="entry name" value="Netrin_module_non-TIMP"/>
</dbReference>
<dbReference type="SMART" id="SM01359">
    <property type="entry name" value="A2M_N_2"/>
    <property type="match status" value="1"/>
</dbReference>
<dbReference type="InterPro" id="IPR018081">
    <property type="entry name" value="Anaphylatoxin_comp_syst"/>
</dbReference>
<dbReference type="InterPro" id="IPR036595">
    <property type="entry name" value="A-macroglobulin_rcpt-bd_sf"/>
</dbReference>
<sequence>MGPAVFLLWLSVLVPAAEQAPSYLISAPNIIHVGVKESVAIQVEGIEKDINVKVYLIDLITSQKYSNEIDFKLTAENGYHQINDIVAFAHRIKQTKIWSRKNKHIYLAAECQDLFADRKLVPLLLSSKKGYIFIQTDKPIYTPSETVKYRIFTLDHLMRPVTANIEVTVYNSKNVQLPSLFVRSGKVLKRQLKIPDIAEAGIWRIEAQFSEFPMSMVSTKFEIKEFVLPSFKVEVKLAEMFYLITREEFQFTISADYTYGERVDGMAYVRFGVIDETGNLKYLRGLEQQLQLKKGVAESTLETARLFEKIKPLQANDLVGHNFYMAVTVFETSSGQMEEIEIKNIKFVSSPYVIDLKKTSGYFIPKVPFSVLVQVTYPDGSPASGAPVKLEGGRLQNTDENGQTVLTMQTPAGADSLEIKVKAGDGTRGREISEATKTVRIYRSESKSYLHVSVPHQVLDPGNLFSADVTAVVPEGSENVKYYYYMIINKGKVLRMDRISKSAVTKLTLPLSIAMVPAFRLVLYYYIHVGGKTEMVANSAWIDVKDVCEGKVTINSLPNEYYRPGQSTTLHIETEDTGSLSIAIVDTAIYILNNKYKLTPSKVFEEMNSYDLGCTFGGGADSSHVFMDAGLAFISNVGTSDPRLEYSCKTDGGRKKRSLDFQTQYMGKLNQYTNSTLKKCCTDGLTAIPMHLSCEDRVKRVKDDECRKVFLTCCEFGVELRNNQSAKLAELGRTAKNDEDPFFDESFVRLRSYFPQSWEWRTLPIREKGLQRVMVSIPDSITTWEIQAVGMFEEKGFCVAEPKKMKVFRPFFIALRLPYSVKRNEQLEVRAILYNYLEEDITMKVYMKPVDSLCSPATGEKNRRTVVVKANAAYPIYFSVVPLAIGTIPIAVVAYHEDGMISDAISKNLKVVGEGVIKTEERSIAINPRGKSSYQIIEEIPTNMVPDTDSFLYIRARGEVMGETIENTLTPEGIDKLIRQPRGCAEQTSIYMSPTVFAVKYLDKSEQWLSLKAERKDEALRHIEAGYNRLLEFKKNDGSYGAWLHRRSSIWLTAFIVKILSIVQTQINVNPEHIQQSALYLVRNQKPTGYFSDPNPVIHREMQGGIGGRESKTSLTAFVTIALVHSLSSFQPESVEEQEVKESIERARMYLSRELANIRRPYVMAITAYAFALLDPQSSEAQLADENLKKMEYYDRENDTRHWKADGKSLHVEEAEHWRVPSASAITVETTSYALLQAVARKDLQYANAIVKWLTEQRNYGGGFRSTQDTVVALEALSEYSITTFEHNEVDIEMIFSSPSRSSKEKLHLNQNNALIQDELKFPLGESINIHLSGSGNGTLTFLKTYHCLTQPKNTCDYFRLEVTVKGKVEYSAFPEYPDYEDYAEPLAADQPLDGIGWFDLRSRRKRDVPLDDKAETLYYEVCAWHIPDGENNHKTFGMAIVDISLLSGFEPEHADLDKLKNLVDKYIDSYEFKDGRVLLYLETITEDKQCFVFGARQIFPIGLIQPASAVLYDYYNPETKCAIFYNAPEQSSVVSKLCQNDVCECAEGSCPRLKRTFSEMVAGDARMTFACYSPIVDYAYLVRVIGANKTGSFSAFAASVTKPIKRSKDETIHAHDVRFWLKRKSCPLELQVEKAYLLMGKDGKTQDSDQNMQYILDSNSWIEEVPSDEKCRASNFREGCNEFKSFIDQLELEGCQT</sequence>
<dbReference type="InterPro" id="IPR009048">
    <property type="entry name" value="A-macroglobulin_rcpt-bd"/>
</dbReference>
<dbReference type="SMART" id="SM01361">
    <property type="entry name" value="A2M_recep"/>
    <property type="match status" value="1"/>
</dbReference>
<dbReference type="CDD" id="cd00017">
    <property type="entry name" value="ANATO"/>
    <property type="match status" value="1"/>
</dbReference>
<dbReference type="InterPro" id="IPR047565">
    <property type="entry name" value="Alpha-macroglob_thiol-ester_cl"/>
</dbReference>
<dbReference type="FunFam" id="2.60.40.10:FF:000155">
    <property type="entry name" value="complement C3 isoform X1"/>
    <property type="match status" value="1"/>
</dbReference>
<dbReference type="SUPFAM" id="SSF47686">
    <property type="entry name" value="Anaphylotoxins (complement system)"/>
    <property type="match status" value="1"/>
</dbReference>
<accession>A0A146GEL9</accession>
<dbReference type="PANTHER" id="PTHR11412:SF86">
    <property type="entry name" value="COMPLEMENT C4-A-RELATED"/>
    <property type="match status" value="1"/>
</dbReference>
<dbReference type="InterPro" id="IPR000020">
    <property type="entry name" value="Anaphylatoxin/fibulin"/>
</dbReference>
<evidence type="ECO:0000256" key="1">
    <source>
        <dbReference type="ARBA" id="ARBA00004613"/>
    </source>
</evidence>
<dbReference type="InterPro" id="IPR001134">
    <property type="entry name" value="Netrin_domain"/>
</dbReference>
<dbReference type="InterPro" id="IPR041555">
    <property type="entry name" value="MG3"/>
</dbReference>
<dbReference type="InterPro" id="IPR011626">
    <property type="entry name" value="Alpha-macroglobulin_TED"/>
</dbReference>
<dbReference type="SMART" id="SM01360">
    <property type="entry name" value="A2M"/>
    <property type="match status" value="1"/>
</dbReference>
<dbReference type="PROSITE" id="PS01178">
    <property type="entry name" value="ANAPHYLATOXIN_2"/>
    <property type="match status" value="1"/>
</dbReference>
<feature type="chain" id="PRO_5007524934" evidence="4">
    <location>
        <begin position="20"/>
        <end position="1698"/>
    </location>
</feature>
<dbReference type="Gene3D" id="2.60.120.1540">
    <property type="match status" value="1"/>
</dbReference>
<proteinExistence type="evidence at transcript level"/>
<dbReference type="InterPro" id="IPR008993">
    <property type="entry name" value="TIMP-like_OB-fold"/>
</dbReference>
<dbReference type="SMART" id="SM00643">
    <property type="entry name" value="C345C"/>
    <property type="match status" value="1"/>
</dbReference>
<dbReference type="FunFam" id="2.60.40.1940:FF:000001">
    <property type="entry name" value="Complement component C3"/>
    <property type="match status" value="1"/>
</dbReference>
<evidence type="ECO:0000259" key="5">
    <source>
        <dbReference type="PROSITE" id="PS01178"/>
    </source>
</evidence>
<feature type="signal peptide" evidence="4">
    <location>
        <begin position="1"/>
        <end position="19"/>
    </location>
</feature>
<dbReference type="SMART" id="SM01419">
    <property type="entry name" value="Thiol-ester_cl"/>
    <property type="match status" value="1"/>
</dbReference>
<evidence type="ECO:0000256" key="2">
    <source>
        <dbReference type="ARBA" id="ARBA00022525"/>
    </source>
</evidence>
<dbReference type="GO" id="GO:0006956">
    <property type="term" value="P:complement activation"/>
    <property type="evidence" value="ECO:0007669"/>
    <property type="project" value="TreeGrafter"/>
</dbReference>
<dbReference type="Pfam" id="PF01759">
    <property type="entry name" value="NTR"/>
    <property type="match status" value="1"/>
</dbReference>
<dbReference type="SUPFAM" id="SSF48239">
    <property type="entry name" value="Terpenoid cyclases/Protein prenyltransferases"/>
    <property type="match status" value="1"/>
</dbReference>
<dbReference type="Gene3D" id="2.60.40.1940">
    <property type="match status" value="1"/>
</dbReference>
<keyword evidence="3" id="KW-1015">Disulfide bond</keyword>
<evidence type="ECO:0000313" key="7">
    <source>
        <dbReference type="EMBL" id="BAU69620.1"/>
    </source>
</evidence>
<dbReference type="CDD" id="cd02896">
    <property type="entry name" value="complement_C3_C4_C5"/>
    <property type="match status" value="1"/>
</dbReference>
<dbReference type="Gene3D" id="2.60.40.690">
    <property type="entry name" value="Alpha-macroglobulin, receptor-binding domain"/>
    <property type="match status" value="1"/>
</dbReference>
<dbReference type="Gene3D" id="2.40.50.120">
    <property type="match status" value="1"/>
</dbReference>
<dbReference type="EMBL" id="LC107119">
    <property type="protein sequence ID" value="BAU69620.1"/>
    <property type="molecule type" value="mRNA"/>
</dbReference>
<dbReference type="GO" id="GO:0005615">
    <property type="term" value="C:extracellular space"/>
    <property type="evidence" value="ECO:0007669"/>
    <property type="project" value="InterPro"/>
</dbReference>
<name>A0A146GEL9_SPHZY</name>
<dbReference type="InterPro" id="IPR041425">
    <property type="entry name" value="C3/4/5_MG1"/>
</dbReference>
<dbReference type="PROSITE" id="PS01177">
    <property type="entry name" value="ANAPHYLATOXIN_1"/>
    <property type="match status" value="1"/>
</dbReference>
<reference evidence="7" key="1">
    <citation type="journal article" date="2016" name="Dev. Comp. Immunol.">
        <title>The complement system of elasmobranches revealed by liver transcriptome analysis of a hammerhead shark, Sphyrna zygaena.</title>
        <authorList>
            <person name="Goshima M."/>
            <person name="Sekiguchi R."/>
            <person name="Matsushita M."/>
            <person name="Nonaka M."/>
        </authorList>
    </citation>
    <scope>NUCLEOTIDE SEQUENCE</scope>
    <source>
        <tissue evidence="7">Liver</tissue>
    </source>
</reference>
<feature type="domain" description="Anaphylatoxin-like" evidence="5">
    <location>
        <begin position="680"/>
        <end position="714"/>
    </location>
</feature>
<dbReference type="Gene3D" id="2.60.40.10">
    <property type="entry name" value="Immunoglobulins"/>
    <property type="match status" value="2"/>
</dbReference>
<dbReference type="Pfam" id="PF17791">
    <property type="entry name" value="MG3"/>
    <property type="match status" value="1"/>
</dbReference>
<keyword evidence="4" id="KW-0732">Signal</keyword>
<feature type="domain" description="NTR" evidence="6">
    <location>
        <begin position="1551"/>
        <end position="1696"/>
    </location>
</feature>
<dbReference type="Pfam" id="PF07678">
    <property type="entry name" value="TED_complement"/>
    <property type="match status" value="1"/>
</dbReference>
<dbReference type="InterPro" id="IPR013783">
    <property type="entry name" value="Ig-like_fold"/>
</dbReference>
<dbReference type="InterPro" id="IPR040839">
    <property type="entry name" value="MG4"/>
</dbReference>
<evidence type="ECO:0000259" key="6">
    <source>
        <dbReference type="PROSITE" id="PS50189"/>
    </source>
</evidence>
<dbReference type="Gene3D" id="6.20.50.160">
    <property type="match status" value="1"/>
</dbReference>
<dbReference type="SUPFAM" id="SSF50242">
    <property type="entry name" value="TIMP-like"/>
    <property type="match status" value="1"/>
</dbReference>
<dbReference type="InterPro" id="IPR054587">
    <property type="entry name" value="CO4A-B_CUB_C"/>
</dbReference>
<dbReference type="Gene3D" id="1.20.91.20">
    <property type="entry name" value="Anaphylotoxins (complement system)"/>
    <property type="match status" value="1"/>
</dbReference>
<dbReference type="Pfam" id="PF00207">
    <property type="entry name" value="A2M"/>
    <property type="match status" value="1"/>
</dbReference>
<dbReference type="InterPro" id="IPR011625">
    <property type="entry name" value="A2M_N_BRD"/>
</dbReference>
<protein>
    <submittedName>
        <fullName evidence="7">C41</fullName>
    </submittedName>
</protein>
<dbReference type="InterPro" id="IPR001599">
    <property type="entry name" value="Macroglobln_a2"/>
</dbReference>
<evidence type="ECO:0000256" key="3">
    <source>
        <dbReference type="ARBA" id="ARBA00023157"/>
    </source>
</evidence>
<dbReference type="Pfam" id="PF01835">
    <property type="entry name" value="MG2"/>
    <property type="match status" value="1"/>
</dbReference>
<comment type="subcellular location">
    <subcellularLocation>
        <location evidence="1">Secreted</location>
    </subcellularLocation>
</comment>
<dbReference type="Gene3D" id="2.60.40.1930">
    <property type="match status" value="3"/>
</dbReference>
<dbReference type="InterPro" id="IPR008930">
    <property type="entry name" value="Terpenoid_cyclase/PrenylTrfase"/>
</dbReference>
<dbReference type="Pfam" id="PF17789">
    <property type="entry name" value="MG4"/>
    <property type="match status" value="1"/>
</dbReference>
<dbReference type="SUPFAM" id="SSF49410">
    <property type="entry name" value="Alpha-macroglobulin receptor domain"/>
    <property type="match status" value="1"/>
</dbReference>
<dbReference type="Pfam" id="PF07677">
    <property type="entry name" value="A2M_recep"/>
    <property type="match status" value="1"/>
</dbReference>
<dbReference type="Pfam" id="PF07703">
    <property type="entry name" value="A2M_BRD"/>
    <property type="match status" value="1"/>
</dbReference>
<dbReference type="Pfam" id="PF01821">
    <property type="entry name" value="ANATO"/>
    <property type="match status" value="1"/>
</dbReference>
<evidence type="ECO:0000256" key="4">
    <source>
        <dbReference type="SAM" id="SignalP"/>
    </source>
</evidence>
<dbReference type="Gene3D" id="1.50.10.20">
    <property type="match status" value="1"/>
</dbReference>
<dbReference type="Pfam" id="PF17790">
    <property type="entry name" value="MG1"/>
    <property type="match status" value="1"/>
</dbReference>
<dbReference type="GO" id="GO:0004866">
    <property type="term" value="F:endopeptidase inhibitor activity"/>
    <property type="evidence" value="ECO:0007669"/>
    <property type="project" value="InterPro"/>
</dbReference>
<dbReference type="SMART" id="SM00104">
    <property type="entry name" value="ANATO"/>
    <property type="match status" value="1"/>
</dbReference>
<organism evidence="7">
    <name type="scientific">Sphyrna zygaena</name>
    <name type="common">Smooth hammerhead</name>
    <name type="synonym">Squalus zygaena</name>
    <dbReference type="NCBI Taxonomy" id="195335"/>
    <lineage>
        <taxon>Eukaryota</taxon>
        <taxon>Metazoa</taxon>
        <taxon>Chordata</taxon>
        <taxon>Craniata</taxon>
        <taxon>Vertebrata</taxon>
        <taxon>Chondrichthyes</taxon>
        <taxon>Elasmobranchii</taxon>
        <taxon>Galeomorphii</taxon>
        <taxon>Galeoidea</taxon>
        <taxon>Carcharhiniformes</taxon>
        <taxon>Carcharhinidae</taxon>
        <taxon>Sphyrna</taxon>
    </lineage>
</organism>